<dbReference type="InterPro" id="IPR003593">
    <property type="entry name" value="AAA+_ATPase"/>
</dbReference>
<dbReference type="GO" id="GO:0042941">
    <property type="term" value="P:D-alanine transmembrane transport"/>
    <property type="evidence" value="ECO:0007669"/>
    <property type="project" value="TreeGrafter"/>
</dbReference>
<keyword evidence="2" id="KW-0547">Nucleotide-binding</keyword>
<evidence type="ECO:0000259" key="4">
    <source>
        <dbReference type="PROSITE" id="PS50893"/>
    </source>
</evidence>
<protein>
    <submittedName>
        <fullName evidence="5">ABC transporter ATP-binding protein</fullName>
    </submittedName>
</protein>
<keyword evidence="1" id="KW-0813">Transport</keyword>
<evidence type="ECO:0000256" key="3">
    <source>
        <dbReference type="ARBA" id="ARBA00022840"/>
    </source>
</evidence>
<dbReference type="GO" id="GO:0015192">
    <property type="term" value="F:L-phenylalanine transmembrane transporter activity"/>
    <property type="evidence" value="ECO:0007669"/>
    <property type="project" value="TreeGrafter"/>
</dbReference>
<dbReference type="CDD" id="cd03219">
    <property type="entry name" value="ABC_Mj1267_LivG_branched"/>
    <property type="match status" value="1"/>
</dbReference>
<feature type="domain" description="ABC transporter" evidence="4">
    <location>
        <begin position="6"/>
        <end position="276"/>
    </location>
</feature>
<keyword evidence="6" id="KW-1185">Reference proteome</keyword>
<dbReference type="InterPro" id="IPR032823">
    <property type="entry name" value="BCA_ABC_TP_C"/>
</dbReference>
<evidence type="ECO:0000313" key="6">
    <source>
        <dbReference type="Proteomes" id="UP000647416"/>
    </source>
</evidence>
<dbReference type="Pfam" id="PF12399">
    <property type="entry name" value="BCA_ABC_TP_C"/>
    <property type="match status" value="1"/>
</dbReference>
<dbReference type="SMART" id="SM00382">
    <property type="entry name" value="AAA"/>
    <property type="match status" value="1"/>
</dbReference>
<dbReference type="GO" id="GO:1903806">
    <property type="term" value="P:L-isoleucine import across plasma membrane"/>
    <property type="evidence" value="ECO:0007669"/>
    <property type="project" value="TreeGrafter"/>
</dbReference>
<reference evidence="5" key="1">
    <citation type="submission" date="2020-08" db="EMBL/GenBank/DDBJ databases">
        <title>Genome public.</title>
        <authorList>
            <person name="Liu C."/>
            <person name="Sun Q."/>
        </authorList>
    </citation>
    <scope>NUCLEOTIDE SEQUENCE</scope>
    <source>
        <strain evidence="5">NSJ-50</strain>
    </source>
</reference>
<dbReference type="GO" id="GO:0016887">
    <property type="term" value="F:ATP hydrolysis activity"/>
    <property type="evidence" value="ECO:0007669"/>
    <property type="project" value="InterPro"/>
</dbReference>
<dbReference type="GO" id="GO:0015188">
    <property type="term" value="F:L-isoleucine transmembrane transporter activity"/>
    <property type="evidence" value="ECO:0007669"/>
    <property type="project" value="TreeGrafter"/>
</dbReference>
<organism evidence="5 6">
    <name type="scientific">Qingrenia yutianensis</name>
    <dbReference type="NCBI Taxonomy" id="2763676"/>
    <lineage>
        <taxon>Bacteria</taxon>
        <taxon>Bacillati</taxon>
        <taxon>Bacillota</taxon>
        <taxon>Clostridia</taxon>
        <taxon>Eubacteriales</taxon>
        <taxon>Oscillospiraceae</taxon>
        <taxon>Qingrenia</taxon>
    </lineage>
</organism>
<dbReference type="SUPFAM" id="SSF52540">
    <property type="entry name" value="P-loop containing nucleoside triphosphate hydrolases"/>
    <property type="match status" value="1"/>
</dbReference>
<name>A0A926IT60_9FIRM</name>
<dbReference type="RefSeq" id="WP_262432428.1">
    <property type="nucleotide sequence ID" value="NZ_JACRTE010000014.1"/>
</dbReference>
<dbReference type="GO" id="GO:0005886">
    <property type="term" value="C:plasma membrane"/>
    <property type="evidence" value="ECO:0007669"/>
    <property type="project" value="TreeGrafter"/>
</dbReference>
<keyword evidence="3 5" id="KW-0067">ATP-binding</keyword>
<dbReference type="Gene3D" id="3.40.50.300">
    <property type="entry name" value="P-loop containing nucleotide triphosphate hydrolases"/>
    <property type="match status" value="1"/>
</dbReference>
<sequence>MAENVLHIENIVMQFGGVVAVNDFTLDINKGEIVALIGPNGAGKTTAFNVITGVYAPTNGAVYFNGKRIIENHPHGKMKKLYKGGNLGKYKSVIEPTPDKITHLGIARTFQNIRLFKNMTVFENVLIAKHLKRTSNIFSATFRLNAKEEARQRKEVMKLLDILGLSSVKDEKATNLPYGKQRHLEIARALATEPKLLLLDEPAAGMNPQETEELTAFIGKIRSEFGLTILMIEHHMDLVMDISDRIYVLDFGKLIAQGTPDEVQNNPKVIEAYLGVSDDA</sequence>
<dbReference type="InterPro" id="IPR027417">
    <property type="entry name" value="P-loop_NTPase"/>
</dbReference>
<evidence type="ECO:0000256" key="2">
    <source>
        <dbReference type="ARBA" id="ARBA00022741"/>
    </source>
</evidence>
<evidence type="ECO:0000256" key="1">
    <source>
        <dbReference type="ARBA" id="ARBA00022448"/>
    </source>
</evidence>
<dbReference type="GO" id="GO:0005524">
    <property type="term" value="F:ATP binding"/>
    <property type="evidence" value="ECO:0007669"/>
    <property type="project" value="UniProtKB-KW"/>
</dbReference>
<dbReference type="AlphaFoldDB" id="A0A926IT60"/>
<dbReference type="GO" id="GO:0015808">
    <property type="term" value="P:L-alanine transport"/>
    <property type="evidence" value="ECO:0007669"/>
    <property type="project" value="TreeGrafter"/>
</dbReference>
<dbReference type="Pfam" id="PF00005">
    <property type="entry name" value="ABC_tran"/>
    <property type="match status" value="1"/>
</dbReference>
<gene>
    <name evidence="5" type="ORF">H8706_09445</name>
</gene>
<dbReference type="InterPro" id="IPR003439">
    <property type="entry name" value="ABC_transporter-like_ATP-bd"/>
</dbReference>
<comment type="caution">
    <text evidence="5">The sequence shown here is derived from an EMBL/GenBank/DDBJ whole genome shotgun (WGS) entry which is preliminary data.</text>
</comment>
<dbReference type="PANTHER" id="PTHR45772:SF7">
    <property type="entry name" value="AMINO ACID ABC TRANSPORTER ATP-BINDING PROTEIN"/>
    <property type="match status" value="1"/>
</dbReference>
<dbReference type="GO" id="GO:1903805">
    <property type="term" value="P:L-valine import across plasma membrane"/>
    <property type="evidence" value="ECO:0007669"/>
    <property type="project" value="TreeGrafter"/>
</dbReference>
<proteinExistence type="predicted"/>
<dbReference type="GO" id="GO:0005304">
    <property type="term" value="F:L-valine transmembrane transporter activity"/>
    <property type="evidence" value="ECO:0007669"/>
    <property type="project" value="TreeGrafter"/>
</dbReference>
<evidence type="ECO:0000313" key="5">
    <source>
        <dbReference type="EMBL" id="MBC8597089.1"/>
    </source>
</evidence>
<dbReference type="PANTHER" id="PTHR45772">
    <property type="entry name" value="CONSERVED COMPONENT OF ABC TRANSPORTER FOR NATURAL AMINO ACIDS-RELATED"/>
    <property type="match status" value="1"/>
</dbReference>
<dbReference type="PROSITE" id="PS50893">
    <property type="entry name" value="ABC_TRANSPORTER_2"/>
    <property type="match status" value="1"/>
</dbReference>
<dbReference type="EMBL" id="JACRTE010000014">
    <property type="protein sequence ID" value="MBC8597089.1"/>
    <property type="molecule type" value="Genomic_DNA"/>
</dbReference>
<dbReference type="Proteomes" id="UP000647416">
    <property type="component" value="Unassembled WGS sequence"/>
</dbReference>
<dbReference type="InterPro" id="IPR051120">
    <property type="entry name" value="ABC_AA/LPS_Transport"/>
</dbReference>
<accession>A0A926IT60</accession>